<evidence type="ECO:0000259" key="1">
    <source>
        <dbReference type="PROSITE" id="PS51186"/>
    </source>
</evidence>
<dbReference type="GO" id="GO:0016747">
    <property type="term" value="F:acyltransferase activity, transferring groups other than amino-acyl groups"/>
    <property type="evidence" value="ECO:0007669"/>
    <property type="project" value="InterPro"/>
</dbReference>
<dbReference type="AlphaFoldDB" id="A0A1H9YE92"/>
<dbReference type="InterPro" id="IPR000182">
    <property type="entry name" value="GNAT_dom"/>
</dbReference>
<keyword evidence="3" id="KW-1185">Reference proteome</keyword>
<dbReference type="Gene3D" id="1.10.1780.10">
    <property type="entry name" value="Clp, N-terminal domain"/>
    <property type="match status" value="1"/>
</dbReference>
<reference evidence="2 3" key="1">
    <citation type="submission" date="2016-10" db="EMBL/GenBank/DDBJ databases">
        <authorList>
            <person name="de Groot N.N."/>
        </authorList>
    </citation>
    <scope>NUCLEOTIDE SEQUENCE [LARGE SCALE GENOMIC DNA]</scope>
    <source>
        <strain evidence="2 3">IBRC-M 10780</strain>
    </source>
</reference>
<organism evidence="2 3">
    <name type="scientific">Oceanobacillus limi</name>
    <dbReference type="NCBI Taxonomy" id="930131"/>
    <lineage>
        <taxon>Bacteria</taxon>
        <taxon>Bacillati</taxon>
        <taxon>Bacillota</taxon>
        <taxon>Bacilli</taxon>
        <taxon>Bacillales</taxon>
        <taxon>Bacillaceae</taxon>
        <taxon>Oceanobacillus</taxon>
    </lineage>
</organism>
<dbReference type="InterPro" id="IPR004176">
    <property type="entry name" value="Clp_R_N"/>
</dbReference>
<dbReference type="SUPFAM" id="SSF81923">
    <property type="entry name" value="Double Clp-N motif"/>
    <property type="match status" value="1"/>
</dbReference>
<dbReference type="Pfam" id="PF00583">
    <property type="entry name" value="Acetyltransf_1"/>
    <property type="match status" value="1"/>
</dbReference>
<proteinExistence type="predicted"/>
<gene>
    <name evidence="2" type="ORF">SAMN05216389_101351</name>
</gene>
<dbReference type="RefSeq" id="WP_244513311.1">
    <property type="nucleotide sequence ID" value="NZ_FOHE01000001.1"/>
</dbReference>
<sequence>MEICDERYTKRMMRVFQLAIKEQHNTGSTMLREEHLFLGFLQEKTGALGEVALRVTIDEEGLRNLVTNRQDEGVVYYAPLHATIDENLLAVIETAKKYMKHYNQNIINEGHILRALLSTSVINEYVTEGQKDMFIDLGTTARDMITHLGGYEFPSNLFKQIRKAKISDKDNLLRFIEEEFSKEWMNTIRSAFENQEQHSIYIALDNKGNIIGFAGYDVFERKKGYFDPMGVAKSNRIKGVGYSLLHHCLNDMKEIGYEYAIIGGAGPIEFYEKSCQAVVIPRA</sequence>
<protein>
    <submittedName>
        <fullName evidence="2">N-acetylglutamate synthase, GNAT family</fullName>
    </submittedName>
</protein>
<dbReference type="EMBL" id="FOHE01000001">
    <property type="protein sequence ID" value="SES67312.1"/>
    <property type="molecule type" value="Genomic_DNA"/>
</dbReference>
<feature type="domain" description="N-acetyltransferase" evidence="1">
    <location>
        <begin position="159"/>
        <end position="283"/>
    </location>
</feature>
<dbReference type="Proteomes" id="UP000198618">
    <property type="component" value="Unassembled WGS sequence"/>
</dbReference>
<dbReference type="InterPro" id="IPR036628">
    <property type="entry name" value="Clp_N_dom_sf"/>
</dbReference>
<accession>A0A1H9YE92</accession>
<name>A0A1H9YE92_9BACI</name>
<evidence type="ECO:0000313" key="3">
    <source>
        <dbReference type="Proteomes" id="UP000198618"/>
    </source>
</evidence>
<evidence type="ECO:0000313" key="2">
    <source>
        <dbReference type="EMBL" id="SES67312.1"/>
    </source>
</evidence>
<dbReference type="SUPFAM" id="SSF55729">
    <property type="entry name" value="Acyl-CoA N-acyltransferases (Nat)"/>
    <property type="match status" value="1"/>
</dbReference>
<dbReference type="InterPro" id="IPR016181">
    <property type="entry name" value="Acyl_CoA_acyltransferase"/>
</dbReference>
<dbReference type="PROSITE" id="PS51186">
    <property type="entry name" value="GNAT"/>
    <property type="match status" value="1"/>
</dbReference>
<dbReference type="Pfam" id="PF02861">
    <property type="entry name" value="Clp_N"/>
    <property type="match status" value="1"/>
</dbReference>
<dbReference type="STRING" id="930131.SAMN05216389_101351"/>
<dbReference type="Gene3D" id="3.40.630.30">
    <property type="match status" value="1"/>
</dbReference>